<protein>
    <submittedName>
        <fullName evidence="2">SAC32</fullName>
    </submittedName>
</protein>
<feature type="domain" description="SAC3/GANP/THP3 conserved" evidence="1">
    <location>
        <begin position="40"/>
        <end position="267"/>
    </location>
</feature>
<organism evidence="2 3">
    <name type="scientific">Enterospora canceri</name>
    <dbReference type="NCBI Taxonomy" id="1081671"/>
    <lineage>
        <taxon>Eukaryota</taxon>
        <taxon>Fungi</taxon>
        <taxon>Fungi incertae sedis</taxon>
        <taxon>Microsporidia</taxon>
        <taxon>Enterocytozoonidae</taxon>
        <taxon>Enterospora</taxon>
    </lineage>
</organism>
<dbReference type="InterPro" id="IPR005062">
    <property type="entry name" value="SAC3/GANP/THP3_conserved"/>
</dbReference>
<dbReference type="EMBL" id="LWDP01000014">
    <property type="protein sequence ID" value="ORD94624.1"/>
    <property type="molecule type" value="Genomic_DNA"/>
</dbReference>
<keyword evidence="3" id="KW-1185">Reference proteome</keyword>
<dbReference type="GO" id="GO:0070390">
    <property type="term" value="C:transcription export complex 2"/>
    <property type="evidence" value="ECO:0007669"/>
    <property type="project" value="TreeGrafter"/>
</dbReference>
<dbReference type="InterPro" id="IPR045107">
    <property type="entry name" value="SAC3/GANP/THP3"/>
</dbReference>
<sequence>MGNFYKNWAIGDLRAEYDRKYRERRGGDDVKSAESFCGHFCPLEEECRRRMEGDYDKEYEKEFLVKRYERSVAGRQFEEYESIRNTGALEETLEYLVNLPLDYKSYKFIDNRIRAIKADLESLSGIVGDSVCPDKIHMLETISRFYVVSLYVLYTVENDLYQVMEQLRKTLNVLMHEYNSCNQYSNEFVEYYILSNMEKSETVERTISRYAPSKLNCINEALVLFNSFVSQDYGAIFGYKRCFLFYCITLYYHNMLRISVVRLLKKGI</sequence>
<dbReference type="OrthoDB" id="264795at2759"/>
<dbReference type="VEuPathDB" id="MicrosporidiaDB:ECANGB1_399"/>
<dbReference type="GO" id="GO:0006406">
    <property type="term" value="P:mRNA export from nucleus"/>
    <property type="evidence" value="ECO:0007669"/>
    <property type="project" value="TreeGrafter"/>
</dbReference>
<dbReference type="PANTHER" id="PTHR12436:SF3">
    <property type="entry name" value="GERMINAL-CENTER ASSOCIATED NUCLEAR PROTEIN"/>
    <property type="match status" value="1"/>
</dbReference>
<proteinExistence type="predicted"/>
<evidence type="ECO:0000259" key="1">
    <source>
        <dbReference type="Pfam" id="PF03399"/>
    </source>
</evidence>
<gene>
    <name evidence="2" type="primary">SAC32</name>
    <name evidence="2" type="ORF">ECANGB1_399</name>
</gene>
<evidence type="ECO:0000313" key="3">
    <source>
        <dbReference type="Proteomes" id="UP000192639"/>
    </source>
</evidence>
<evidence type="ECO:0000313" key="2">
    <source>
        <dbReference type="EMBL" id="ORD94624.1"/>
    </source>
</evidence>
<dbReference type="Gene3D" id="1.25.40.990">
    <property type="match status" value="1"/>
</dbReference>
<dbReference type="AlphaFoldDB" id="A0A1Y1S988"/>
<dbReference type="Proteomes" id="UP000192639">
    <property type="component" value="Unassembled WGS sequence"/>
</dbReference>
<reference evidence="2 3" key="1">
    <citation type="journal article" date="2017" name="Environ. Microbiol.">
        <title>Decay of the glycolytic pathway and adaptation to intranuclear parasitism within Enterocytozoonidae microsporidia.</title>
        <authorList>
            <person name="Wiredu Boakye D."/>
            <person name="Jaroenlak P."/>
            <person name="Prachumwat A."/>
            <person name="Williams T.A."/>
            <person name="Bateman K.S."/>
            <person name="Itsathitphaisarn O."/>
            <person name="Sritunyalucksana K."/>
            <person name="Paszkiewicz K.H."/>
            <person name="Moore K.A."/>
            <person name="Stentiford G.D."/>
            <person name="Williams B.A."/>
        </authorList>
    </citation>
    <scope>NUCLEOTIDE SEQUENCE [LARGE SCALE GENOMIC DNA]</scope>
    <source>
        <strain evidence="2 3">GB1</strain>
    </source>
</reference>
<accession>A0A1Y1S988</accession>
<name>A0A1Y1S988_9MICR</name>
<dbReference type="PANTHER" id="PTHR12436">
    <property type="entry name" value="80 KDA MCM3-ASSOCIATED PROTEIN"/>
    <property type="match status" value="1"/>
</dbReference>
<dbReference type="GO" id="GO:0005737">
    <property type="term" value="C:cytoplasm"/>
    <property type="evidence" value="ECO:0007669"/>
    <property type="project" value="TreeGrafter"/>
</dbReference>
<comment type="caution">
    <text evidence="2">The sequence shown here is derived from an EMBL/GenBank/DDBJ whole genome shotgun (WGS) entry which is preliminary data.</text>
</comment>
<dbReference type="Pfam" id="PF03399">
    <property type="entry name" value="SAC3_GANP"/>
    <property type="match status" value="1"/>
</dbReference>